<organism evidence="1 2">
    <name type="scientific">Paraburkholderia dipogonis</name>
    <dbReference type="NCBI Taxonomy" id="1211383"/>
    <lineage>
        <taxon>Bacteria</taxon>
        <taxon>Pseudomonadati</taxon>
        <taxon>Pseudomonadota</taxon>
        <taxon>Betaproteobacteria</taxon>
        <taxon>Burkholderiales</taxon>
        <taxon>Burkholderiaceae</taxon>
        <taxon>Paraburkholderia</taxon>
    </lineage>
</organism>
<proteinExistence type="predicted"/>
<accession>A0ABW9B8R2</accession>
<protein>
    <submittedName>
        <fullName evidence="1">Uncharacterized protein</fullName>
    </submittedName>
</protein>
<gene>
    <name evidence="1" type="ORF">PQR57_46050</name>
</gene>
<evidence type="ECO:0000313" key="2">
    <source>
        <dbReference type="Proteomes" id="UP001629230"/>
    </source>
</evidence>
<dbReference type="EMBL" id="JAQQEZ010000090">
    <property type="protein sequence ID" value="MFM0008254.1"/>
    <property type="molecule type" value="Genomic_DNA"/>
</dbReference>
<comment type="caution">
    <text evidence="1">The sequence shown here is derived from an EMBL/GenBank/DDBJ whole genome shotgun (WGS) entry which is preliminary data.</text>
</comment>
<name>A0ABW9B8R2_9BURK</name>
<keyword evidence="2" id="KW-1185">Reference proteome</keyword>
<sequence length="87" mass="9335">MKAFVVIDGAKRGGQFVSAHRARPDVDSGNTVLEVTVVGPQIDPEIVNIARTYDRSTDTHNFAGVYGNYDDARSASGQKGSPLQTKI</sequence>
<dbReference type="RefSeq" id="WP_408183224.1">
    <property type="nucleotide sequence ID" value="NZ_JAQQEZ010000090.1"/>
</dbReference>
<reference evidence="1 2" key="1">
    <citation type="journal article" date="2024" name="Chem. Sci.">
        <title>Discovery of megapolipeptins by genome mining of a Burkholderiales bacteria collection.</title>
        <authorList>
            <person name="Paulo B.S."/>
            <person name="Recchia M.J.J."/>
            <person name="Lee S."/>
            <person name="Fergusson C.H."/>
            <person name="Romanowski S.B."/>
            <person name="Hernandez A."/>
            <person name="Krull N."/>
            <person name="Liu D.Y."/>
            <person name="Cavanagh H."/>
            <person name="Bos A."/>
            <person name="Gray C.A."/>
            <person name="Murphy B.T."/>
            <person name="Linington R.G."/>
            <person name="Eustaquio A.S."/>
        </authorList>
    </citation>
    <scope>NUCLEOTIDE SEQUENCE [LARGE SCALE GENOMIC DNA]</scope>
    <source>
        <strain evidence="1 2">RL17-350-BIC-A</strain>
    </source>
</reference>
<evidence type="ECO:0000313" key="1">
    <source>
        <dbReference type="EMBL" id="MFM0008254.1"/>
    </source>
</evidence>
<dbReference type="Proteomes" id="UP001629230">
    <property type="component" value="Unassembled WGS sequence"/>
</dbReference>